<sequence length="69" mass="7544">MNSEMAEKAFLKKMQCALVIKSNEVVVTPIRAEMVEAVPAQAETSTKPEQNGRMRTIGGNVSVCLLNFC</sequence>
<evidence type="ECO:0000313" key="2">
    <source>
        <dbReference type="Proteomes" id="UP000271098"/>
    </source>
</evidence>
<dbReference type="AlphaFoldDB" id="A0A183EKE8"/>
<organism evidence="3">
    <name type="scientific">Gongylonema pulchrum</name>
    <dbReference type="NCBI Taxonomy" id="637853"/>
    <lineage>
        <taxon>Eukaryota</taxon>
        <taxon>Metazoa</taxon>
        <taxon>Ecdysozoa</taxon>
        <taxon>Nematoda</taxon>
        <taxon>Chromadorea</taxon>
        <taxon>Rhabditida</taxon>
        <taxon>Spirurina</taxon>
        <taxon>Spiruromorpha</taxon>
        <taxon>Spiruroidea</taxon>
        <taxon>Gongylonematidae</taxon>
        <taxon>Gongylonema</taxon>
    </lineage>
</organism>
<evidence type="ECO:0000313" key="1">
    <source>
        <dbReference type="EMBL" id="VDN38243.1"/>
    </source>
</evidence>
<dbReference type="Proteomes" id="UP000271098">
    <property type="component" value="Unassembled WGS sequence"/>
</dbReference>
<name>A0A183EKE8_9BILA</name>
<reference evidence="3" key="1">
    <citation type="submission" date="2016-06" db="UniProtKB">
        <authorList>
            <consortium name="WormBaseParasite"/>
        </authorList>
    </citation>
    <scope>IDENTIFICATION</scope>
</reference>
<protein>
    <submittedName>
        <fullName evidence="1 3">Uncharacterized protein</fullName>
    </submittedName>
</protein>
<accession>A0A183EKE8</accession>
<reference evidence="1 2" key="2">
    <citation type="submission" date="2018-11" db="EMBL/GenBank/DDBJ databases">
        <authorList>
            <consortium name="Pathogen Informatics"/>
        </authorList>
    </citation>
    <scope>NUCLEOTIDE SEQUENCE [LARGE SCALE GENOMIC DNA]</scope>
</reference>
<gene>
    <name evidence="1" type="ORF">GPUH_LOCUS21439</name>
</gene>
<dbReference type="EMBL" id="UYRT01092608">
    <property type="protein sequence ID" value="VDN38243.1"/>
    <property type="molecule type" value="Genomic_DNA"/>
</dbReference>
<proteinExistence type="predicted"/>
<dbReference type="WBParaSite" id="GPUH_0002146601-mRNA-1">
    <property type="protein sequence ID" value="GPUH_0002146601-mRNA-1"/>
    <property type="gene ID" value="GPUH_0002146601"/>
</dbReference>
<keyword evidence="2" id="KW-1185">Reference proteome</keyword>
<evidence type="ECO:0000313" key="3">
    <source>
        <dbReference type="WBParaSite" id="GPUH_0002146601-mRNA-1"/>
    </source>
</evidence>